<reference evidence="2" key="1">
    <citation type="submission" date="2018-01" db="EMBL/GenBank/DDBJ databases">
        <title>An insight into the sialome of Amazonian anophelines.</title>
        <authorList>
            <person name="Ribeiro J.M."/>
            <person name="Scarpassa V."/>
            <person name="Calvo E."/>
        </authorList>
    </citation>
    <scope>NUCLEOTIDE SEQUENCE</scope>
    <source>
        <tissue evidence="2">Salivary glands</tissue>
    </source>
</reference>
<sequence length="82" mass="9468">MVSPPLLLLLMVGISLGMLSELCLVNELRILGQGVRWWRYRVCRRFVRIRSRRIRSPPVPDTPELARISGRIMGPVAWFGRP</sequence>
<dbReference type="AlphaFoldDB" id="A0A2M4CB98"/>
<feature type="chain" id="PRO_5014850359" evidence="1">
    <location>
        <begin position="18"/>
        <end position="82"/>
    </location>
</feature>
<name>A0A2M4CB98_9DIPT</name>
<organism evidence="2">
    <name type="scientific">Anopheles marajoara</name>
    <dbReference type="NCBI Taxonomy" id="58244"/>
    <lineage>
        <taxon>Eukaryota</taxon>
        <taxon>Metazoa</taxon>
        <taxon>Ecdysozoa</taxon>
        <taxon>Arthropoda</taxon>
        <taxon>Hexapoda</taxon>
        <taxon>Insecta</taxon>
        <taxon>Pterygota</taxon>
        <taxon>Neoptera</taxon>
        <taxon>Endopterygota</taxon>
        <taxon>Diptera</taxon>
        <taxon>Nematocera</taxon>
        <taxon>Culicoidea</taxon>
        <taxon>Culicidae</taxon>
        <taxon>Anophelinae</taxon>
        <taxon>Anopheles</taxon>
    </lineage>
</organism>
<feature type="signal peptide" evidence="1">
    <location>
        <begin position="1"/>
        <end position="17"/>
    </location>
</feature>
<proteinExistence type="predicted"/>
<dbReference type="EMBL" id="GGFJ01013462">
    <property type="protein sequence ID" value="MBW62603.1"/>
    <property type="molecule type" value="Transcribed_RNA"/>
</dbReference>
<evidence type="ECO:0000256" key="1">
    <source>
        <dbReference type="SAM" id="SignalP"/>
    </source>
</evidence>
<protein>
    <submittedName>
        <fullName evidence="2">Putative secreted protein</fullName>
    </submittedName>
</protein>
<keyword evidence="1" id="KW-0732">Signal</keyword>
<accession>A0A2M4CB98</accession>
<evidence type="ECO:0000313" key="2">
    <source>
        <dbReference type="EMBL" id="MBW62603.1"/>
    </source>
</evidence>